<dbReference type="Gene3D" id="2.60.120.200">
    <property type="match status" value="1"/>
</dbReference>
<organism evidence="3 4">
    <name type="scientific">Microvirga tunisiensis</name>
    <dbReference type="NCBI Taxonomy" id="2108360"/>
    <lineage>
        <taxon>Bacteria</taxon>
        <taxon>Pseudomonadati</taxon>
        <taxon>Pseudomonadota</taxon>
        <taxon>Alphaproteobacteria</taxon>
        <taxon>Hyphomicrobiales</taxon>
        <taxon>Methylobacteriaceae</taxon>
        <taxon>Microvirga</taxon>
    </lineage>
</organism>
<evidence type="ECO:0000313" key="3">
    <source>
        <dbReference type="EMBL" id="MPR27516.1"/>
    </source>
</evidence>
<dbReference type="RefSeq" id="WP_152713840.1">
    <property type="nucleotide sequence ID" value="NZ_VOSJ01000093.1"/>
</dbReference>
<dbReference type="AlphaFoldDB" id="A0A5N7MTZ7"/>
<protein>
    <submittedName>
        <fullName evidence="3">Glycoside hydrolase family 16 protein</fullName>
    </submittedName>
</protein>
<sequence>MLNLTGYKLTFSDEFNTRSISSTGDGTTWQTARDEHRMNKAEVGYGVSSFLDPSSGYDPFNVSGGALTITAQRDKTPYGVNGNWESGLITTQGNFSQQYGYFEMRADMNDKPGGWDAFWLLPDNPNGTGNPDGDSHWTENDIVEHYGNWDKGVYTWIHTNDEAKGYTNTGVYSEVAQADGYHTYGLKWTPETLEYYVDGQLTGTRPTPSDYHQKMHMIANLAVEGNGSQHGQNMAMKIDYIRVYSNDANAVAVQQGAVSAPDGRDPGLYGATTAVAAAPLLPGNHTFANNDFVI</sequence>
<keyword evidence="3" id="KW-0378">Hydrolase</keyword>
<dbReference type="SUPFAM" id="SSF49899">
    <property type="entry name" value="Concanavalin A-like lectins/glucanases"/>
    <property type="match status" value="1"/>
</dbReference>
<keyword evidence="4" id="KW-1185">Reference proteome</keyword>
<comment type="caution">
    <text evidence="3">The sequence shown here is derived from an EMBL/GenBank/DDBJ whole genome shotgun (WGS) entry which is preliminary data.</text>
</comment>
<dbReference type="Proteomes" id="UP000403266">
    <property type="component" value="Unassembled WGS sequence"/>
</dbReference>
<dbReference type="PANTHER" id="PTHR10963:SF55">
    <property type="entry name" value="GLYCOSIDE HYDROLASE FAMILY 16 PROTEIN"/>
    <property type="match status" value="1"/>
</dbReference>
<dbReference type="InterPro" id="IPR013320">
    <property type="entry name" value="ConA-like_dom_sf"/>
</dbReference>
<feature type="domain" description="GH16" evidence="2">
    <location>
        <begin position="2"/>
        <end position="249"/>
    </location>
</feature>
<reference evidence="3 4" key="1">
    <citation type="journal article" date="2019" name="Syst. Appl. Microbiol.">
        <title>Microvirga tunisiensis sp. nov., a root nodule symbiotic bacterium isolated from Lupinus micranthus and L. luteus grown in Northern Tunisia.</title>
        <authorList>
            <person name="Msaddak A."/>
            <person name="Rejili M."/>
            <person name="Duran D."/>
            <person name="Mars M."/>
            <person name="Palacios J.M."/>
            <person name="Ruiz-Argueso T."/>
            <person name="Rey L."/>
            <person name="Imperial J."/>
        </authorList>
    </citation>
    <scope>NUCLEOTIDE SEQUENCE [LARGE SCALE GENOMIC DNA]</scope>
    <source>
        <strain evidence="3 4">Lmie10</strain>
    </source>
</reference>
<dbReference type="PROSITE" id="PS51762">
    <property type="entry name" value="GH16_2"/>
    <property type="match status" value="1"/>
</dbReference>
<evidence type="ECO:0000313" key="4">
    <source>
        <dbReference type="Proteomes" id="UP000403266"/>
    </source>
</evidence>
<dbReference type="CDD" id="cd08023">
    <property type="entry name" value="GH16_laminarinase_like"/>
    <property type="match status" value="1"/>
</dbReference>
<dbReference type="OrthoDB" id="9809583at2"/>
<evidence type="ECO:0000259" key="2">
    <source>
        <dbReference type="PROSITE" id="PS51762"/>
    </source>
</evidence>
<dbReference type="InterPro" id="IPR050546">
    <property type="entry name" value="Glycosyl_Hydrlase_16"/>
</dbReference>
<name>A0A5N7MTZ7_9HYPH</name>
<gene>
    <name evidence="3" type="ORF">FS320_20605</name>
</gene>
<evidence type="ECO:0000256" key="1">
    <source>
        <dbReference type="ARBA" id="ARBA00006865"/>
    </source>
</evidence>
<accession>A0A5N7MTZ7</accession>
<dbReference type="GO" id="GO:0005975">
    <property type="term" value="P:carbohydrate metabolic process"/>
    <property type="evidence" value="ECO:0007669"/>
    <property type="project" value="InterPro"/>
</dbReference>
<dbReference type="EMBL" id="VOSK01000093">
    <property type="protein sequence ID" value="MPR27516.1"/>
    <property type="molecule type" value="Genomic_DNA"/>
</dbReference>
<dbReference type="GO" id="GO:0004553">
    <property type="term" value="F:hydrolase activity, hydrolyzing O-glycosyl compounds"/>
    <property type="evidence" value="ECO:0007669"/>
    <property type="project" value="InterPro"/>
</dbReference>
<dbReference type="Pfam" id="PF00722">
    <property type="entry name" value="Glyco_hydro_16"/>
    <property type="match status" value="1"/>
</dbReference>
<comment type="similarity">
    <text evidence="1">Belongs to the glycosyl hydrolase 16 family.</text>
</comment>
<dbReference type="InterPro" id="IPR000757">
    <property type="entry name" value="Beta-glucanase-like"/>
</dbReference>
<proteinExistence type="inferred from homology"/>
<dbReference type="PANTHER" id="PTHR10963">
    <property type="entry name" value="GLYCOSYL HYDROLASE-RELATED"/>
    <property type="match status" value="1"/>
</dbReference>